<dbReference type="PANTHER" id="PTHR46613">
    <property type="entry name" value="RADIAL SPOKE HEAD 10 HOMOLOG B-RELATED"/>
    <property type="match status" value="1"/>
</dbReference>
<gene>
    <name evidence="10" type="ORF">BCR33DRAFT_663227</name>
</gene>
<dbReference type="STRING" id="329046.A0A1Y2BT68"/>
<evidence type="ECO:0000256" key="1">
    <source>
        <dbReference type="ARBA" id="ARBA00004230"/>
    </source>
</evidence>
<feature type="region of interest" description="Disordered" evidence="9">
    <location>
        <begin position="40"/>
        <end position="103"/>
    </location>
</feature>
<dbReference type="GO" id="GO:0005930">
    <property type="term" value="C:axoneme"/>
    <property type="evidence" value="ECO:0007669"/>
    <property type="project" value="UniProtKB-SubCell"/>
</dbReference>
<name>A0A1Y2BT68_9FUNG</name>
<dbReference type="PANTHER" id="PTHR46613:SF1">
    <property type="entry name" value="RADIAL SPOKE HEAD 10 HOMOLOG B-RELATED"/>
    <property type="match status" value="1"/>
</dbReference>
<evidence type="ECO:0000256" key="8">
    <source>
        <dbReference type="ARBA" id="ARBA00023273"/>
    </source>
</evidence>
<keyword evidence="3" id="KW-0963">Cytoplasm</keyword>
<feature type="compositionally biased region" description="Polar residues" evidence="9">
    <location>
        <begin position="80"/>
        <end position="90"/>
    </location>
</feature>
<reference evidence="10 11" key="1">
    <citation type="submission" date="2016-07" db="EMBL/GenBank/DDBJ databases">
        <title>Pervasive Adenine N6-methylation of Active Genes in Fungi.</title>
        <authorList>
            <consortium name="DOE Joint Genome Institute"/>
            <person name="Mondo S.J."/>
            <person name="Dannebaum R.O."/>
            <person name="Kuo R.C."/>
            <person name="Labutti K."/>
            <person name="Haridas S."/>
            <person name="Kuo A."/>
            <person name="Salamov A."/>
            <person name="Ahrendt S.R."/>
            <person name="Lipzen A."/>
            <person name="Sullivan W."/>
            <person name="Andreopoulos W.B."/>
            <person name="Clum A."/>
            <person name="Lindquist E."/>
            <person name="Daum C."/>
            <person name="Ramamoorthy G.K."/>
            <person name="Gryganskyi A."/>
            <person name="Culley D."/>
            <person name="Magnuson J.K."/>
            <person name="James T.Y."/>
            <person name="O'Malley M.A."/>
            <person name="Stajich J.E."/>
            <person name="Spatafora J.W."/>
            <person name="Visel A."/>
            <person name="Grigoriev I.V."/>
        </authorList>
    </citation>
    <scope>NUCLEOTIDE SEQUENCE [LARGE SCALE GENOMIC DNA]</scope>
    <source>
        <strain evidence="10 11">JEL800</strain>
    </source>
</reference>
<feature type="compositionally biased region" description="Low complexity" evidence="9">
    <location>
        <begin position="53"/>
        <end position="62"/>
    </location>
</feature>
<comment type="caution">
    <text evidence="10">The sequence shown here is derived from an EMBL/GenBank/DDBJ whole genome shotgun (WGS) entry which is preliminary data.</text>
</comment>
<dbReference type="SUPFAM" id="SSF82185">
    <property type="entry name" value="Histone H3 K4-specific methyltransferase SET7/9 N-terminal domain"/>
    <property type="match status" value="3"/>
</dbReference>
<evidence type="ECO:0000256" key="5">
    <source>
        <dbReference type="ARBA" id="ARBA00022846"/>
    </source>
</evidence>
<dbReference type="InterPro" id="IPR003409">
    <property type="entry name" value="MORN"/>
</dbReference>
<evidence type="ECO:0000313" key="11">
    <source>
        <dbReference type="Proteomes" id="UP000193642"/>
    </source>
</evidence>
<sequence>MAEELSYLVVQRYEGEYLHSITSQESNELIALNHIAIPAEGTTVNQDDPDSPPTITTDSTDPNQAPQQDDHTETAPLPPRNSTAEPSNEPTIPPPLNLYHGHGHAEFNSGHKYTGAFQNGFMQGRGEFIWRDGVKYEGDFSDNTITGTGEYTWKNGSKYVGEVKNGLRSGVGRFVCGGGSRGATYEGLWGEGKLNGAGKLVYNKEGTSYYEGTWLNGLKHGKGTMHYESGNVYTGDWFQNVKQGKGKMVWKDRGEEYNGDWENGLPHGKGIYTWKVSNSRNHQLPMQNTFEGDWVCGKRTGRGVFLYASGARYEGEWKDNLKHGQGNCIYENGRVFVGEFKNDRPVLEAPKFQNEYPFIFNLKDLPINASDPVAVEETLKAINNVILRHTNDLRKIYSYYCGLGVPRGKVLSNRAVTRIQLWKFFSDCKLKQKGYSFVKLDEACVSHLKNEPLFQHLYNDPHNVSHHFIFRDFLDVILRISHHIYRTATSDLSIHEHGIAAAFSHFIKADVIPNVPLDMPTPQKNEITVVAEVDEEGNAVPITTVDFGRTLFTVHSFEF</sequence>
<keyword evidence="5" id="KW-0282">Flagellum</keyword>
<keyword evidence="4" id="KW-0677">Repeat</keyword>
<proteinExistence type="predicted"/>
<protein>
    <recommendedName>
        <fullName evidence="12">Histone H3 K4-specific methyltransferase SET7/9 N-terminal domain-containing protein</fullName>
    </recommendedName>
</protein>
<dbReference type="Proteomes" id="UP000193642">
    <property type="component" value="Unassembled WGS sequence"/>
</dbReference>
<evidence type="ECO:0000256" key="2">
    <source>
        <dbReference type="ARBA" id="ARBA00004430"/>
    </source>
</evidence>
<evidence type="ECO:0000256" key="4">
    <source>
        <dbReference type="ARBA" id="ARBA00022737"/>
    </source>
</evidence>
<evidence type="ECO:0000256" key="6">
    <source>
        <dbReference type="ARBA" id="ARBA00023069"/>
    </source>
</evidence>
<organism evidence="10 11">
    <name type="scientific">Rhizoclosmatium globosum</name>
    <dbReference type="NCBI Taxonomy" id="329046"/>
    <lineage>
        <taxon>Eukaryota</taxon>
        <taxon>Fungi</taxon>
        <taxon>Fungi incertae sedis</taxon>
        <taxon>Chytridiomycota</taxon>
        <taxon>Chytridiomycota incertae sedis</taxon>
        <taxon>Chytridiomycetes</taxon>
        <taxon>Chytridiales</taxon>
        <taxon>Chytriomycetaceae</taxon>
        <taxon>Rhizoclosmatium</taxon>
    </lineage>
</organism>
<dbReference type="Gene3D" id="2.20.110.10">
    <property type="entry name" value="Histone H3 K4-specific methyltransferase SET7/9 N-terminal domain"/>
    <property type="match status" value="4"/>
</dbReference>
<comment type="subcellular location">
    <subcellularLocation>
        <location evidence="1">Cell projection</location>
        <location evidence="1">Cilium</location>
        <location evidence="1">Flagellum</location>
    </subcellularLocation>
    <subcellularLocation>
        <location evidence="2">Cytoplasm</location>
        <location evidence="2">Cytoskeleton</location>
        <location evidence="2">Cilium axoneme</location>
    </subcellularLocation>
</comment>
<dbReference type="SMART" id="SM00698">
    <property type="entry name" value="MORN"/>
    <property type="match status" value="9"/>
</dbReference>
<dbReference type="AlphaFoldDB" id="A0A1Y2BT68"/>
<evidence type="ECO:0008006" key="12">
    <source>
        <dbReference type="Google" id="ProtNLM"/>
    </source>
</evidence>
<evidence type="ECO:0000256" key="7">
    <source>
        <dbReference type="ARBA" id="ARBA00023212"/>
    </source>
</evidence>
<dbReference type="EMBL" id="MCGO01000047">
    <property type="protein sequence ID" value="ORY37941.1"/>
    <property type="molecule type" value="Genomic_DNA"/>
</dbReference>
<keyword evidence="11" id="KW-1185">Reference proteome</keyword>
<keyword evidence="7" id="KW-0206">Cytoskeleton</keyword>
<accession>A0A1Y2BT68</accession>
<dbReference type="OrthoDB" id="294378at2759"/>
<evidence type="ECO:0000256" key="3">
    <source>
        <dbReference type="ARBA" id="ARBA00022490"/>
    </source>
</evidence>
<dbReference type="GO" id="GO:0031514">
    <property type="term" value="C:motile cilium"/>
    <property type="evidence" value="ECO:0007669"/>
    <property type="project" value="UniProtKB-SubCell"/>
</dbReference>
<keyword evidence="6" id="KW-0969">Cilium</keyword>
<dbReference type="Pfam" id="PF02493">
    <property type="entry name" value="MORN"/>
    <property type="match status" value="9"/>
</dbReference>
<evidence type="ECO:0000313" key="10">
    <source>
        <dbReference type="EMBL" id="ORY37941.1"/>
    </source>
</evidence>
<keyword evidence="8" id="KW-0966">Cell projection</keyword>
<evidence type="ECO:0000256" key="9">
    <source>
        <dbReference type="SAM" id="MobiDB-lite"/>
    </source>
</evidence>